<name>A0AAN7Q6I5_9COLE</name>
<keyword evidence="2" id="KW-1185">Reference proteome</keyword>
<evidence type="ECO:0000313" key="2">
    <source>
        <dbReference type="Proteomes" id="UP001353858"/>
    </source>
</evidence>
<gene>
    <name evidence="1" type="ORF">RN001_006901</name>
</gene>
<evidence type="ECO:0000313" key="1">
    <source>
        <dbReference type="EMBL" id="KAK4883582.1"/>
    </source>
</evidence>
<accession>A0AAN7Q6I5</accession>
<dbReference type="EMBL" id="JARPUR010000002">
    <property type="protein sequence ID" value="KAK4883582.1"/>
    <property type="molecule type" value="Genomic_DNA"/>
</dbReference>
<organism evidence="1 2">
    <name type="scientific">Aquatica leii</name>
    <dbReference type="NCBI Taxonomy" id="1421715"/>
    <lineage>
        <taxon>Eukaryota</taxon>
        <taxon>Metazoa</taxon>
        <taxon>Ecdysozoa</taxon>
        <taxon>Arthropoda</taxon>
        <taxon>Hexapoda</taxon>
        <taxon>Insecta</taxon>
        <taxon>Pterygota</taxon>
        <taxon>Neoptera</taxon>
        <taxon>Endopterygota</taxon>
        <taxon>Coleoptera</taxon>
        <taxon>Polyphaga</taxon>
        <taxon>Elateriformia</taxon>
        <taxon>Elateroidea</taxon>
        <taxon>Lampyridae</taxon>
        <taxon>Luciolinae</taxon>
        <taxon>Aquatica</taxon>
    </lineage>
</organism>
<sequence length="281" mass="32659">MILKWPEIQSSLIETNSSMFHMPLKSYQCTSRTKLTVIPTLRSHSATQTKPKDRVLRVIPEWYEACEFVRDNYCQTDSDQESFEFKLKLNKQICCCCVIKKRRKEGFESSSSNHDLLGSESSEFSHNAELLYDDYSRFNLIGENYENVRNFDPCVKIDTKTCQNNISVEKNQCKLSNDIRKAINAELKEKFAAMSTKRVYNDHECRLKPMKPCVKTLENEDSFPSFVEKIPSEVTDSNKSLVSVKKIRSKLQFLRVFKSSSRLGTNLSFSKIQSEIKYQKM</sequence>
<reference evidence="2" key="1">
    <citation type="submission" date="2023-01" db="EMBL/GenBank/DDBJ databases">
        <title>Key to firefly adult light organ development and bioluminescence: homeobox transcription factors regulate luciferase expression and transportation to peroxisome.</title>
        <authorList>
            <person name="Fu X."/>
        </authorList>
    </citation>
    <scope>NUCLEOTIDE SEQUENCE [LARGE SCALE GENOMIC DNA]</scope>
</reference>
<comment type="caution">
    <text evidence="1">The sequence shown here is derived from an EMBL/GenBank/DDBJ whole genome shotgun (WGS) entry which is preliminary data.</text>
</comment>
<protein>
    <submittedName>
        <fullName evidence="1">Uncharacterized protein</fullName>
    </submittedName>
</protein>
<proteinExistence type="predicted"/>
<dbReference type="Proteomes" id="UP001353858">
    <property type="component" value="Unassembled WGS sequence"/>
</dbReference>
<dbReference type="AlphaFoldDB" id="A0AAN7Q6I5"/>